<dbReference type="EMBL" id="BSUZ01000001">
    <property type="protein sequence ID" value="GMA86361.1"/>
    <property type="molecule type" value="Genomic_DNA"/>
</dbReference>
<dbReference type="Proteomes" id="UP001157017">
    <property type="component" value="Unassembled WGS sequence"/>
</dbReference>
<evidence type="ECO:0000256" key="1">
    <source>
        <dbReference type="ARBA" id="ARBA00006486"/>
    </source>
</evidence>
<dbReference type="PANTHER" id="PTHR43661:SF1">
    <property type="entry name" value="PHOSPHOGLUCONATE DEHYDRATASE"/>
    <property type="match status" value="1"/>
</dbReference>
<evidence type="ECO:0000256" key="4">
    <source>
        <dbReference type="ARBA" id="ARBA00023239"/>
    </source>
</evidence>
<reference evidence="8" key="1">
    <citation type="journal article" date="2019" name="Int. J. Syst. Evol. Microbiol.">
        <title>The Global Catalogue of Microorganisms (GCM) 10K type strain sequencing project: providing services to taxonomists for standard genome sequencing and annotation.</title>
        <authorList>
            <consortium name="The Broad Institute Genomics Platform"/>
            <consortium name="The Broad Institute Genome Sequencing Center for Infectious Disease"/>
            <person name="Wu L."/>
            <person name="Ma J."/>
        </authorList>
    </citation>
    <scope>NUCLEOTIDE SEQUENCE [LARGE SCALE GENOMIC DNA]</scope>
    <source>
        <strain evidence="8">NBRC 108730</strain>
    </source>
</reference>
<gene>
    <name evidence="7" type="ORF">GCM10025868_16110</name>
</gene>
<keyword evidence="2" id="KW-0001">2Fe-2S</keyword>
<evidence type="ECO:0000259" key="6">
    <source>
        <dbReference type="Pfam" id="PF00920"/>
    </source>
</evidence>
<evidence type="ECO:0000313" key="8">
    <source>
        <dbReference type="Proteomes" id="UP001157017"/>
    </source>
</evidence>
<keyword evidence="3" id="KW-0411">Iron-sulfur</keyword>
<dbReference type="PROSITE" id="PS00886">
    <property type="entry name" value="ILVD_EDD_1"/>
    <property type="match status" value="1"/>
</dbReference>
<keyword evidence="8" id="KW-1185">Reference proteome</keyword>
<keyword evidence="5" id="KW-0028">Amino-acid biosynthesis</keyword>
<proteinExistence type="inferred from homology"/>
<dbReference type="Pfam" id="PF00920">
    <property type="entry name" value="ILVD_EDD_N"/>
    <property type="match status" value="1"/>
</dbReference>
<dbReference type="InterPro" id="IPR000581">
    <property type="entry name" value="ILV_EDD_N"/>
</dbReference>
<organism evidence="7 8">
    <name type="scientific">Angustibacter aerolatus</name>
    <dbReference type="NCBI Taxonomy" id="1162965"/>
    <lineage>
        <taxon>Bacteria</taxon>
        <taxon>Bacillati</taxon>
        <taxon>Actinomycetota</taxon>
        <taxon>Actinomycetes</taxon>
        <taxon>Kineosporiales</taxon>
        <taxon>Kineosporiaceae</taxon>
    </lineage>
</organism>
<keyword evidence="4" id="KW-0456">Lyase</keyword>
<dbReference type="InterPro" id="IPR020558">
    <property type="entry name" value="DiOHA_6PGluconate_deHydtase_CS"/>
</dbReference>
<comment type="similarity">
    <text evidence="1">Belongs to the IlvD/Edd family.</text>
</comment>
<dbReference type="SUPFAM" id="SSF143975">
    <property type="entry name" value="IlvD/EDD N-terminal domain-like"/>
    <property type="match status" value="1"/>
</dbReference>
<evidence type="ECO:0000256" key="5">
    <source>
        <dbReference type="ARBA" id="ARBA00023304"/>
    </source>
</evidence>
<sequence length="243" mass="25248">MSASRHARVPVHPAVQAVTDRIVRRSRPGRIAYLDMIERARAAGRSRSALGCSNLAHTVAACGPAERTALVGEAAVSLGIVTSYNDMLSAHQPFETYPRHIKDVAAGIGAVALVAGGVPAMCDGITQGRAGMELSLFSRDVIAMATAIALSHDVFDGALLLGVCDKIVPGLVEGALAFGHLPAALVPAGPMASGLPNAEKAAVRRQHAAGEIGRTEPAAGRGRVVPLARHLHVLRHRQQQPAC</sequence>
<feature type="domain" description="Dihydroxy-acid/6-phosphogluconate dehydratase N-terminal" evidence="6">
    <location>
        <begin position="78"/>
        <end position="216"/>
    </location>
</feature>
<keyword evidence="2" id="KW-0408">Iron</keyword>
<dbReference type="InterPro" id="IPR037237">
    <property type="entry name" value="IlvD/EDD_N"/>
</dbReference>
<keyword evidence="5" id="KW-0100">Branched-chain amino acid biosynthesis</keyword>
<name>A0ABQ6JHW3_9ACTN</name>
<evidence type="ECO:0000256" key="2">
    <source>
        <dbReference type="ARBA" id="ARBA00022714"/>
    </source>
</evidence>
<evidence type="ECO:0000313" key="7">
    <source>
        <dbReference type="EMBL" id="GMA86361.1"/>
    </source>
</evidence>
<accession>A0ABQ6JHW3</accession>
<protein>
    <recommendedName>
        <fullName evidence="6">Dihydroxy-acid/6-phosphogluconate dehydratase N-terminal domain-containing protein</fullName>
    </recommendedName>
</protein>
<evidence type="ECO:0000256" key="3">
    <source>
        <dbReference type="ARBA" id="ARBA00023014"/>
    </source>
</evidence>
<dbReference type="PANTHER" id="PTHR43661">
    <property type="entry name" value="D-XYLONATE DEHYDRATASE"/>
    <property type="match status" value="1"/>
</dbReference>
<keyword evidence="2" id="KW-0479">Metal-binding</keyword>
<comment type="caution">
    <text evidence="7">The sequence shown here is derived from an EMBL/GenBank/DDBJ whole genome shotgun (WGS) entry which is preliminary data.</text>
</comment>